<organism evidence="9 10">
    <name type="scientific">Oceanobacillus profundus</name>
    <dbReference type="NCBI Taxonomy" id="372463"/>
    <lineage>
        <taxon>Bacteria</taxon>
        <taxon>Bacillati</taxon>
        <taxon>Bacillota</taxon>
        <taxon>Bacilli</taxon>
        <taxon>Bacillales</taxon>
        <taxon>Bacillaceae</taxon>
        <taxon>Oceanobacillus</taxon>
    </lineage>
</organism>
<feature type="binding site" evidence="8">
    <location>
        <begin position="175"/>
        <end position="177"/>
    </location>
    <ligand>
        <name>beta-D-galactose</name>
        <dbReference type="ChEBI" id="CHEBI:27667"/>
    </ligand>
</feature>
<comment type="similarity">
    <text evidence="2 5">Belongs to the aldose epimerase family.</text>
</comment>
<dbReference type="GO" id="GO:0033499">
    <property type="term" value="P:galactose catabolic process via UDP-galactose, Leloir pathway"/>
    <property type="evidence" value="ECO:0007669"/>
    <property type="project" value="TreeGrafter"/>
</dbReference>
<dbReference type="EC" id="5.1.3.3" evidence="5"/>
<dbReference type="Proteomes" id="UP000285456">
    <property type="component" value="Unassembled WGS sequence"/>
</dbReference>
<dbReference type="NCBIfam" id="NF008277">
    <property type="entry name" value="PRK11055.1"/>
    <property type="match status" value="1"/>
</dbReference>
<dbReference type="InterPro" id="IPR015443">
    <property type="entry name" value="Aldose_1-epimerase"/>
</dbReference>
<dbReference type="PANTHER" id="PTHR10091">
    <property type="entry name" value="ALDOSE-1-EPIMERASE"/>
    <property type="match status" value="1"/>
</dbReference>
<dbReference type="InterPro" id="IPR011013">
    <property type="entry name" value="Gal_mutarotase_sf_dom"/>
</dbReference>
<dbReference type="EMBL" id="QWEH01000014">
    <property type="protein sequence ID" value="RHW30330.1"/>
    <property type="molecule type" value="Genomic_DNA"/>
</dbReference>
<dbReference type="UniPathway" id="UPA00242"/>
<dbReference type="AlphaFoldDB" id="A0A417YCA8"/>
<dbReference type="PANTHER" id="PTHR10091:SF0">
    <property type="entry name" value="GALACTOSE MUTAROTASE"/>
    <property type="match status" value="1"/>
</dbReference>
<evidence type="ECO:0000313" key="9">
    <source>
        <dbReference type="EMBL" id="RHW30330.1"/>
    </source>
</evidence>
<dbReference type="SUPFAM" id="SSF74650">
    <property type="entry name" value="Galactose mutarotase-like"/>
    <property type="match status" value="1"/>
</dbReference>
<evidence type="ECO:0000256" key="3">
    <source>
        <dbReference type="ARBA" id="ARBA00023235"/>
    </source>
</evidence>
<evidence type="ECO:0000256" key="6">
    <source>
        <dbReference type="PIRSR" id="PIRSR005096-1"/>
    </source>
</evidence>
<evidence type="ECO:0000256" key="2">
    <source>
        <dbReference type="ARBA" id="ARBA00006206"/>
    </source>
</evidence>
<reference evidence="9 10" key="1">
    <citation type="journal article" date="2007" name="Int. J. Syst. Evol. Microbiol.">
        <title>Oceanobacillus profundus sp. nov., isolated from a deep-sea sediment core.</title>
        <authorList>
            <person name="Kim Y.G."/>
            <person name="Choi D.H."/>
            <person name="Hyun S."/>
            <person name="Cho B.C."/>
        </authorList>
    </citation>
    <scope>NUCLEOTIDE SEQUENCE [LARGE SCALE GENOMIC DNA]</scope>
    <source>
        <strain evidence="9 10">DSM 18246</strain>
    </source>
</reference>
<comment type="pathway">
    <text evidence="1 5">Carbohydrate metabolism; hexose metabolism.</text>
</comment>
<dbReference type="RefSeq" id="WP_095308240.1">
    <property type="nucleotide sequence ID" value="NZ_JAUOPF010000022.1"/>
</dbReference>
<dbReference type="OrthoDB" id="9779408at2"/>
<evidence type="ECO:0000256" key="7">
    <source>
        <dbReference type="PIRSR" id="PIRSR005096-2"/>
    </source>
</evidence>
<dbReference type="PIRSF" id="PIRSF005096">
    <property type="entry name" value="GALM"/>
    <property type="match status" value="1"/>
</dbReference>
<accession>A0A417YCA8</accession>
<evidence type="ECO:0000313" key="10">
    <source>
        <dbReference type="Proteomes" id="UP000285456"/>
    </source>
</evidence>
<evidence type="ECO:0000256" key="1">
    <source>
        <dbReference type="ARBA" id="ARBA00005028"/>
    </source>
</evidence>
<dbReference type="CDD" id="cd09019">
    <property type="entry name" value="galactose_mutarotase_like"/>
    <property type="match status" value="1"/>
</dbReference>
<feature type="active site" description="Proton acceptor" evidence="6">
    <location>
        <position position="309"/>
    </location>
</feature>
<gene>
    <name evidence="9" type="ORF">D1B32_17315</name>
</gene>
<evidence type="ECO:0000256" key="4">
    <source>
        <dbReference type="ARBA" id="ARBA00023277"/>
    </source>
</evidence>
<feature type="active site" description="Proton donor" evidence="6">
    <location>
        <position position="175"/>
    </location>
</feature>
<sequence>MKVETTDILGKWKEYTLVNEQGMSVSVINFGGIITEMLVPNRNGKLENVVIGFKNYADYETNPNYFGALIGRVAGRIQGGEFVLNGKTYSLDHNDGDNHLHGGASGFHQVIWNVDPFQTSDTVGLKLTHKSLDGDGGYPGNLDVTVTYILNNDNQFTIDYAATSDQVTPITLTNHSYFNLSGDLKNTIHHHHITIDSEEIVKLDEKLIPTGKLMNVFNTSFDFRESRSLREGFNDKSEQNTVAGNGYDHYFIFNKKKENAVTVSDEKSGRLLMIKTDQPGMVMYTSNMLEDGMELKEGFSEKYLGVCFETQASPASLHYPGFPSVILKAGEQYKKQTVFSFSIVR</sequence>
<dbReference type="InterPro" id="IPR047215">
    <property type="entry name" value="Galactose_mutarotase-like"/>
</dbReference>
<dbReference type="InterPro" id="IPR008183">
    <property type="entry name" value="Aldose_1/G6P_1-epimerase"/>
</dbReference>
<dbReference type="InterPro" id="IPR014718">
    <property type="entry name" value="GH-type_carb-bd"/>
</dbReference>
<name>A0A417YCA8_9BACI</name>
<dbReference type="Gene3D" id="2.70.98.10">
    <property type="match status" value="1"/>
</dbReference>
<keyword evidence="3 5" id="KW-0413">Isomerase</keyword>
<dbReference type="GO" id="GO:0005737">
    <property type="term" value="C:cytoplasm"/>
    <property type="evidence" value="ECO:0007669"/>
    <property type="project" value="TreeGrafter"/>
</dbReference>
<dbReference type="GO" id="GO:0004034">
    <property type="term" value="F:aldose 1-epimerase activity"/>
    <property type="evidence" value="ECO:0007669"/>
    <property type="project" value="UniProtKB-EC"/>
</dbReference>
<protein>
    <recommendedName>
        <fullName evidence="5">Aldose 1-epimerase</fullName>
        <ecNumber evidence="5">5.1.3.3</ecNumber>
    </recommendedName>
</protein>
<dbReference type="GO" id="GO:0006006">
    <property type="term" value="P:glucose metabolic process"/>
    <property type="evidence" value="ECO:0007669"/>
    <property type="project" value="TreeGrafter"/>
</dbReference>
<proteinExistence type="inferred from homology"/>
<keyword evidence="4 5" id="KW-0119">Carbohydrate metabolism</keyword>
<comment type="catalytic activity">
    <reaction evidence="5">
        <text>alpha-D-glucose = beta-D-glucose</text>
        <dbReference type="Rhea" id="RHEA:10264"/>
        <dbReference type="ChEBI" id="CHEBI:15903"/>
        <dbReference type="ChEBI" id="CHEBI:17925"/>
        <dbReference type="EC" id="5.1.3.3"/>
    </reaction>
</comment>
<evidence type="ECO:0000256" key="5">
    <source>
        <dbReference type="PIRNR" id="PIRNR005096"/>
    </source>
</evidence>
<dbReference type="Pfam" id="PF01263">
    <property type="entry name" value="Aldose_epim"/>
    <property type="match status" value="1"/>
</dbReference>
<comment type="caution">
    <text evidence="9">The sequence shown here is derived from an EMBL/GenBank/DDBJ whole genome shotgun (WGS) entry which is preliminary data.</text>
</comment>
<dbReference type="GO" id="GO:0030246">
    <property type="term" value="F:carbohydrate binding"/>
    <property type="evidence" value="ECO:0007669"/>
    <property type="project" value="InterPro"/>
</dbReference>
<evidence type="ECO:0000256" key="8">
    <source>
        <dbReference type="PIRSR" id="PIRSR005096-3"/>
    </source>
</evidence>
<feature type="binding site" evidence="7">
    <location>
        <position position="248"/>
    </location>
    <ligand>
        <name>beta-D-galactose</name>
        <dbReference type="ChEBI" id="CHEBI:27667"/>
    </ligand>
</feature>
<keyword evidence="10" id="KW-1185">Reference proteome</keyword>